<feature type="transmembrane region" description="Helical" evidence="6">
    <location>
        <begin position="197"/>
        <end position="223"/>
    </location>
</feature>
<feature type="transmembrane region" description="Helical" evidence="6">
    <location>
        <begin position="26"/>
        <end position="44"/>
    </location>
</feature>
<dbReference type="SMART" id="SM00387">
    <property type="entry name" value="HATPase_c"/>
    <property type="match status" value="1"/>
</dbReference>
<keyword evidence="9" id="KW-1185">Reference proteome</keyword>
<dbReference type="SUPFAM" id="SSF55874">
    <property type="entry name" value="ATPase domain of HSP90 chaperone/DNA topoisomerase II/histidine kinase"/>
    <property type="match status" value="1"/>
</dbReference>
<dbReference type="STRING" id="226505.SAMN05444394_1718"/>
<comment type="catalytic activity">
    <reaction evidence="1">
        <text>ATP + protein L-histidine = ADP + protein N-phospho-L-histidine.</text>
        <dbReference type="EC" id="2.7.13.3"/>
    </reaction>
</comment>
<keyword evidence="6" id="KW-0472">Membrane</keyword>
<dbReference type="InterPro" id="IPR003661">
    <property type="entry name" value="HisK_dim/P_dom"/>
</dbReference>
<evidence type="ECO:0000313" key="9">
    <source>
        <dbReference type="Proteomes" id="UP000185221"/>
    </source>
</evidence>
<dbReference type="EC" id="2.7.13.3" evidence="2"/>
<dbReference type="PANTHER" id="PTHR43304">
    <property type="entry name" value="PHYTOCHROME-LIKE PROTEIN CPH1"/>
    <property type="match status" value="1"/>
</dbReference>
<accession>A0A1N6E4Z1</accession>
<dbReference type="CDD" id="cd00082">
    <property type="entry name" value="HisKA"/>
    <property type="match status" value="1"/>
</dbReference>
<dbReference type="FunFam" id="3.30.565.10:FF:000006">
    <property type="entry name" value="Sensor histidine kinase WalK"/>
    <property type="match status" value="1"/>
</dbReference>
<evidence type="ECO:0000256" key="2">
    <source>
        <dbReference type="ARBA" id="ARBA00012438"/>
    </source>
</evidence>
<protein>
    <recommendedName>
        <fullName evidence="2">histidine kinase</fullName>
        <ecNumber evidence="2">2.7.13.3</ecNumber>
    </recommendedName>
</protein>
<dbReference type="EMBL" id="FSRC01000001">
    <property type="protein sequence ID" value="SIN78043.1"/>
    <property type="molecule type" value="Genomic_DNA"/>
</dbReference>
<reference evidence="9" key="1">
    <citation type="submission" date="2016-11" db="EMBL/GenBank/DDBJ databases">
        <authorList>
            <person name="Varghese N."/>
            <person name="Submissions S."/>
        </authorList>
    </citation>
    <scope>NUCLEOTIDE SEQUENCE [LARGE SCALE GENOMIC DNA]</scope>
    <source>
        <strain evidence="9">DSM 15292</strain>
    </source>
</reference>
<evidence type="ECO:0000256" key="6">
    <source>
        <dbReference type="SAM" id="Phobius"/>
    </source>
</evidence>
<keyword evidence="5 8" id="KW-0418">Kinase</keyword>
<dbReference type="Pfam" id="PF05227">
    <property type="entry name" value="CHASE3"/>
    <property type="match status" value="1"/>
</dbReference>
<dbReference type="CDD" id="cd19410">
    <property type="entry name" value="HK9-like_sensor"/>
    <property type="match status" value="1"/>
</dbReference>
<dbReference type="InterPro" id="IPR005467">
    <property type="entry name" value="His_kinase_dom"/>
</dbReference>
<evidence type="ECO:0000256" key="4">
    <source>
        <dbReference type="ARBA" id="ARBA00022679"/>
    </source>
</evidence>
<keyword evidence="3" id="KW-0597">Phosphoprotein</keyword>
<evidence type="ECO:0000313" key="8">
    <source>
        <dbReference type="EMBL" id="SIN78043.1"/>
    </source>
</evidence>
<evidence type="ECO:0000259" key="7">
    <source>
        <dbReference type="PROSITE" id="PS50109"/>
    </source>
</evidence>
<keyword evidence="6" id="KW-0812">Transmembrane</keyword>
<dbReference type="PRINTS" id="PR00344">
    <property type="entry name" value="BCTRLSENSOR"/>
</dbReference>
<gene>
    <name evidence="8" type="ORF">SAMN05444394_1718</name>
</gene>
<evidence type="ECO:0000256" key="5">
    <source>
        <dbReference type="ARBA" id="ARBA00022777"/>
    </source>
</evidence>
<dbReference type="RefSeq" id="WP_074224418.1">
    <property type="nucleotide sequence ID" value="NZ_FSRC01000001.1"/>
</dbReference>
<dbReference type="InterPro" id="IPR036890">
    <property type="entry name" value="HATPase_C_sf"/>
</dbReference>
<dbReference type="OrthoDB" id="9124519at2"/>
<organism evidence="8 9">
    <name type="scientific">Algoriphagus halophilus</name>
    <dbReference type="NCBI Taxonomy" id="226505"/>
    <lineage>
        <taxon>Bacteria</taxon>
        <taxon>Pseudomonadati</taxon>
        <taxon>Bacteroidota</taxon>
        <taxon>Cytophagia</taxon>
        <taxon>Cytophagales</taxon>
        <taxon>Cyclobacteriaceae</taxon>
        <taxon>Algoriphagus</taxon>
    </lineage>
</organism>
<dbReference type="InterPro" id="IPR052162">
    <property type="entry name" value="Sensor_kinase/Photoreceptor"/>
</dbReference>
<feature type="domain" description="Histidine kinase" evidence="7">
    <location>
        <begin position="261"/>
        <end position="490"/>
    </location>
</feature>
<dbReference type="Pfam" id="PF02518">
    <property type="entry name" value="HATPase_c"/>
    <property type="match status" value="1"/>
</dbReference>
<keyword evidence="4" id="KW-0808">Transferase</keyword>
<dbReference type="Gene3D" id="1.10.287.130">
    <property type="match status" value="1"/>
</dbReference>
<dbReference type="PANTHER" id="PTHR43304:SF1">
    <property type="entry name" value="PAC DOMAIN-CONTAINING PROTEIN"/>
    <property type="match status" value="1"/>
</dbReference>
<dbReference type="InterPro" id="IPR004358">
    <property type="entry name" value="Sig_transdc_His_kin-like_C"/>
</dbReference>
<name>A0A1N6E4Z1_9BACT</name>
<proteinExistence type="predicted"/>
<dbReference type="InterPro" id="IPR003594">
    <property type="entry name" value="HATPase_dom"/>
</dbReference>
<dbReference type="InterPro" id="IPR036097">
    <property type="entry name" value="HisK_dim/P_sf"/>
</dbReference>
<dbReference type="AlphaFoldDB" id="A0A1N6E4Z1"/>
<sequence>MRNKFPNSGNSQLFESTNLSMNRIKFYSIISLFLIIVGSGISYWTSERIGYYTSALMETQDILQRTSELYASILERETNIRGFVITGEEAFLTNYRQSLIDAQMLLDKLKDLTTDNPKQQQNLEVLEDLIKQRVTVFEETISYYHEHGNLDGFLSSGRVENALSGYRTIKQVVTTINDEENRLFVERNRSLLNNINALPFIVGLISLFSISVGFVTLFSIFHYNKVQKIASRRIKNYQEQLQEQLYLLDDSNKELEQFAYVASHDLQEPLRKITAFSDLLVEQYSDTLKGDGELYLNRITVAANRMRRLITDLLEYSRAGRITSEEEKEIDLQDVIEIVLDDLEIAIVEKKAKVEVGTFPKVIGKETEFRQVFQNLISNALKFSDPKKIPEIKINCQEAPQEEIKRITLLEPELSYYKITVEDNGIGFDEEYSEKIFAIFQRLHGKNAFEGTGIGLSISKKIIEKSNGTIQAKSELGVGSVFTIYLPVIPS</sequence>
<evidence type="ECO:0000256" key="3">
    <source>
        <dbReference type="ARBA" id="ARBA00022553"/>
    </source>
</evidence>
<dbReference type="SUPFAM" id="SSF47384">
    <property type="entry name" value="Homodimeric domain of signal transducing histidine kinase"/>
    <property type="match status" value="1"/>
</dbReference>
<dbReference type="SMART" id="SM00388">
    <property type="entry name" value="HisKA"/>
    <property type="match status" value="1"/>
</dbReference>
<dbReference type="Gene3D" id="3.30.565.10">
    <property type="entry name" value="Histidine kinase-like ATPase, C-terminal domain"/>
    <property type="match status" value="1"/>
</dbReference>
<dbReference type="GO" id="GO:0000155">
    <property type="term" value="F:phosphorelay sensor kinase activity"/>
    <property type="evidence" value="ECO:0007669"/>
    <property type="project" value="InterPro"/>
</dbReference>
<dbReference type="InterPro" id="IPR007891">
    <property type="entry name" value="CHASE3"/>
</dbReference>
<dbReference type="Proteomes" id="UP000185221">
    <property type="component" value="Unassembled WGS sequence"/>
</dbReference>
<dbReference type="Pfam" id="PF00512">
    <property type="entry name" value="HisKA"/>
    <property type="match status" value="1"/>
</dbReference>
<dbReference type="PROSITE" id="PS50109">
    <property type="entry name" value="HIS_KIN"/>
    <property type="match status" value="1"/>
</dbReference>
<evidence type="ECO:0000256" key="1">
    <source>
        <dbReference type="ARBA" id="ARBA00000085"/>
    </source>
</evidence>
<keyword evidence="6" id="KW-1133">Transmembrane helix</keyword>